<evidence type="ECO:0008006" key="5">
    <source>
        <dbReference type="Google" id="ProtNLM"/>
    </source>
</evidence>
<comment type="caution">
    <text evidence="3">The sequence shown here is derived from an EMBL/GenBank/DDBJ whole genome shotgun (WGS) entry which is preliminary data.</text>
</comment>
<evidence type="ECO:0000313" key="4">
    <source>
        <dbReference type="Proteomes" id="UP000035955"/>
    </source>
</evidence>
<feature type="chain" id="PRO_5005282641" description="Right handed beta helix domain-containing protein" evidence="2">
    <location>
        <begin position="20"/>
        <end position="541"/>
    </location>
</feature>
<dbReference type="SUPFAM" id="SSF51126">
    <property type="entry name" value="Pectin lyase-like"/>
    <property type="match status" value="1"/>
</dbReference>
<keyword evidence="2" id="KW-0732">Signal</keyword>
<feature type="region of interest" description="Disordered" evidence="1">
    <location>
        <begin position="25"/>
        <end position="50"/>
    </location>
</feature>
<keyword evidence="4" id="KW-1185">Reference proteome</keyword>
<sequence length="541" mass="56419">MRTAILALLPVLAAWPALGQTDTLPVLDKPVPRGEESPGDASSMSVRPSRSATARTLREWFGDRANVLAFPGADLSAKYAAACASLPASGGTIYIPGRVYTSSGRLACDGKAVNVVGDGPGVTVIRFTSAAPGRAGLSAAPGDALRPVTIRDLSLITLVDQVEGNAALTLRYGSAPSNVFKGPRVSNVEMAGIGNNTTYWAAGVDAFNIWGFDFHGLHVRGKDVGAATAFPAANMGAAIRITGENGGGCSDGKIVGTHAIFARYLGYVSGDCEGLHWVDNTGVAVDQGIAWPDARAHPGFFISRNHFNAFTRGVAIAGAVQGFISDNLIYKWTGSRQPFAGIALTTHSAGGSTFYTTNTNVHHNTIVGHTGGGSRGGESIGIDVSGGDGNILQGNQFLTVDYAFDFGGIASTNTAADNLAAGTVSGWQKRVGLKTISRDNTPVQAGTDQWFIPLTGGGTVNVGAWFQKIFLASDKQDTTYTDFTNAEAGRQITIIGQNAHSTIVHNARIRLRGGANFTTSAGSSLTLLHTGEYWQEIARSQ</sequence>
<gene>
    <name evidence="3" type="ORF">VQ02_22215</name>
</gene>
<evidence type="ECO:0000256" key="1">
    <source>
        <dbReference type="SAM" id="MobiDB-lite"/>
    </source>
</evidence>
<dbReference type="PATRIC" id="fig|298794.3.peg.1855"/>
<dbReference type="Proteomes" id="UP000035955">
    <property type="component" value="Unassembled WGS sequence"/>
</dbReference>
<dbReference type="InterPro" id="IPR011050">
    <property type="entry name" value="Pectin_lyase_fold/virulence"/>
</dbReference>
<reference evidence="3 4" key="1">
    <citation type="submission" date="2015-03" db="EMBL/GenBank/DDBJ databases">
        <title>Genome sequencing of Methylobacterium variabile DSM 16961.</title>
        <authorList>
            <person name="Chaudhry V."/>
            <person name="Patil P.B."/>
        </authorList>
    </citation>
    <scope>NUCLEOTIDE SEQUENCE [LARGE SCALE GENOMIC DNA]</scope>
    <source>
        <strain evidence="3 4">DSM 16961</strain>
    </source>
</reference>
<evidence type="ECO:0000313" key="3">
    <source>
        <dbReference type="EMBL" id="KMO32986.1"/>
    </source>
</evidence>
<dbReference type="OrthoDB" id="8237980at2"/>
<organism evidence="3 4">
    <name type="scientific">Methylobacterium variabile</name>
    <dbReference type="NCBI Taxonomy" id="298794"/>
    <lineage>
        <taxon>Bacteria</taxon>
        <taxon>Pseudomonadati</taxon>
        <taxon>Pseudomonadota</taxon>
        <taxon>Alphaproteobacteria</taxon>
        <taxon>Hyphomicrobiales</taxon>
        <taxon>Methylobacteriaceae</taxon>
        <taxon>Methylobacterium</taxon>
    </lineage>
</organism>
<evidence type="ECO:0000256" key="2">
    <source>
        <dbReference type="SAM" id="SignalP"/>
    </source>
</evidence>
<accession>A0A0J6V2E3</accession>
<dbReference type="AlphaFoldDB" id="A0A0J6V2E3"/>
<feature type="signal peptide" evidence="2">
    <location>
        <begin position="1"/>
        <end position="19"/>
    </location>
</feature>
<dbReference type="EMBL" id="LABY01000164">
    <property type="protein sequence ID" value="KMO32986.1"/>
    <property type="molecule type" value="Genomic_DNA"/>
</dbReference>
<name>A0A0J6V2E3_9HYPH</name>
<dbReference type="RefSeq" id="WP_048446396.1">
    <property type="nucleotide sequence ID" value="NZ_LABY01000164.1"/>
</dbReference>
<protein>
    <recommendedName>
        <fullName evidence="5">Right handed beta helix domain-containing protein</fullName>
    </recommendedName>
</protein>
<proteinExistence type="predicted"/>
<feature type="compositionally biased region" description="Polar residues" evidence="1">
    <location>
        <begin position="40"/>
        <end position="50"/>
    </location>
</feature>